<dbReference type="InterPro" id="IPR035892">
    <property type="entry name" value="C2_domain_sf"/>
</dbReference>
<dbReference type="SUPFAM" id="SSF49562">
    <property type="entry name" value="C2 domain (Calcium/lipid-binding domain, CaLB)"/>
    <property type="match status" value="1"/>
</dbReference>
<evidence type="ECO:0000313" key="9">
    <source>
        <dbReference type="Proteomes" id="UP000007151"/>
    </source>
</evidence>
<evidence type="ECO:0000256" key="7">
    <source>
        <dbReference type="ARBA" id="ARBA00023136"/>
    </source>
</evidence>
<accession>A0A212EPY1</accession>
<dbReference type="GO" id="GO:0046928">
    <property type="term" value="P:regulation of neurotransmitter secretion"/>
    <property type="evidence" value="ECO:0007669"/>
    <property type="project" value="TreeGrafter"/>
</dbReference>
<dbReference type="GO" id="GO:0005509">
    <property type="term" value="F:calcium ion binding"/>
    <property type="evidence" value="ECO:0007669"/>
    <property type="project" value="TreeGrafter"/>
</dbReference>
<dbReference type="EMBL" id="AGBW02013361">
    <property type="protein sequence ID" value="OWR43524.1"/>
    <property type="molecule type" value="Genomic_DNA"/>
</dbReference>
<evidence type="ECO:0000256" key="2">
    <source>
        <dbReference type="ARBA" id="ARBA00022692"/>
    </source>
</evidence>
<dbReference type="GO" id="GO:0030672">
    <property type="term" value="C:synaptic vesicle membrane"/>
    <property type="evidence" value="ECO:0007669"/>
    <property type="project" value="TreeGrafter"/>
</dbReference>
<evidence type="ECO:0000313" key="8">
    <source>
        <dbReference type="EMBL" id="OWR43524.1"/>
    </source>
</evidence>
<dbReference type="SMART" id="SM00239">
    <property type="entry name" value="C2"/>
    <property type="match status" value="2"/>
</dbReference>
<sequence>MENSVQTEKTISKKQFASIHMKIQNKYEEMQRKLEKSRSMDSLTCNCLSNEDEKKCASVCDLNSMTREENLLNEINNHIQHITILDTNLENITRNDIAYVEPVVAKSESVSNVSEKCDSECESTNDFVFFNKHYFKTSLESLCEDAKVESDECEPFTPPPRTLRSRIESRLRKRQREEKITKPKSKECKNKVEKYILSNAVEYGKVKPLKKMRQATVTIALIEVTGFETTKLEDKPRVLMFRLRLGTEKLKSKLIKSHKDVVQVQEIFNFNLYNSDSLLELTLSERDNIICRNIIDLNELEQEKTHRMRINSDYELKNIQIFLLLTISGTLNNTLYGMDETEMRNKDYLLRKKYAWYRLCGQFSNIGSLNVIVYGAKGLSSADCFCILNLNNERVQTQTDYKTNAPSWMKIVTFTVTDITSVLEVVIYDEKKNDEVGRVAIPLLKAKCGKNWYALKCCNLKDRAKGNNPRILLEINLVWNVIKAAIRVINPKEPNYLQQEEKLDRHVFARNLSRAKVVTTWIMNAFDMFKTCFQWESMKLNVASLALWLAFCYHFKLWMLPLLLLIPFMWYKPDQYTIFNWKSKIVNEFSPVNNKEAKENKEQDKNVSIRQKINQLQEIIQSIQNLIGRIADFGESVKNLFNFTLPFVSLLAIVMLFVSALVMYIIPFNYICMFWGIKKFLYKIFRPNRIPNNEIMDLLSRVPDDILVSKYEELPVGDTSDDKNCE</sequence>
<dbReference type="eggNOG" id="KOG1030">
    <property type="taxonomic scope" value="Eukaryota"/>
</dbReference>
<dbReference type="AlphaFoldDB" id="A0A212EPY1"/>
<keyword evidence="4" id="KW-0677">Repeat</keyword>
<dbReference type="Pfam" id="PF08372">
    <property type="entry name" value="PRT_C"/>
    <property type="match status" value="1"/>
</dbReference>
<evidence type="ECO:0000256" key="3">
    <source>
        <dbReference type="ARBA" id="ARBA00022723"/>
    </source>
</evidence>
<proteinExistence type="predicted"/>
<keyword evidence="6" id="KW-1133">Transmembrane helix</keyword>
<dbReference type="Pfam" id="PF00168">
    <property type="entry name" value="C2"/>
    <property type="match status" value="1"/>
</dbReference>
<dbReference type="Proteomes" id="UP000007151">
    <property type="component" value="Unassembled WGS sequence"/>
</dbReference>
<dbReference type="PANTHER" id="PTHR45911">
    <property type="entry name" value="C2 DOMAIN-CONTAINING PROTEIN"/>
    <property type="match status" value="1"/>
</dbReference>
<evidence type="ECO:0000256" key="6">
    <source>
        <dbReference type="ARBA" id="ARBA00022989"/>
    </source>
</evidence>
<evidence type="ECO:0000256" key="4">
    <source>
        <dbReference type="ARBA" id="ARBA00022737"/>
    </source>
</evidence>
<keyword evidence="5" id="KW-0106">Calcium</keyword>
<protein>
    <submittedName>
        <fullName evidence="8">Multiple C2 and transmembrane domain-containing protein 1</fullName>
    </submittedName>
</protein>
<keyword evidence="9" id="KW-1185">Reference proteome</keyword>
<dbReference type="PANTHER" id="PTHR45911:SF4">
    <property type="entry name" value="MULTIPLE C2 AND TRANSMEMBRANE DOMAIN-CONTAINING PROTEIN"/>
    <property type="match status" value="1"/>
</dbReference>
<keyword evidence="7" id="KW-0472">Membrane</keyword>
<dbReference type="OrthoDB" id="5973539at2759"/>
<gene>
    <name evidence="8" type="ORF">KGM_207251</name>
</gene>
<evidence type="ECO:0000256" key="5">
    <source>
        <dbReference type="ARBA" id="ARBA00022837"/>
    </source>
</evidence>
<dbReference type="InterPro" id="IPR000008">
    <property type="entry name" value="C2_dom"/>
</dbReference>
<reference evidence="8 9" key="1">
    <citation type="journal article" date="2011" name="Cell">
        <title>The monarch butterfly genome yields insights into long-distance migration.</title>
        <authorList>
            <person name="Zhan S."/>
            <person name="Merlin C."/>
            <person name="Boore J.L."/>
            <person name="Reppert S.M."/>
        </authorList>
    </citation>
    <scope>NUCLEOTIDE SEQUENCE [LARGE SCALE GENOMIC DNA]</scope>
    <source>
        <strain evidence="8">F-2</strain>
    </source>
</reference>
<organism evidence="8 9">
    <name type="scientific">Danaus plexippus plexippus</name>
    <dbReference type="NCBI Taxonomy" id="278856"/>
    <lineage>
        <taxon>Eukaryota</taxon>
        <taxon>Metazoa</taxon>
        <taxon>Ecdysozoa</taxon>
        <taxon>Arthropoda</taxon>
        <taxon>Hexapoda</taxon>
        <taxon>Insecta</taxon>
        <taxon>Pterygota</taxon>
        <taxon>Neoptera</taxon>
        <taxon>Endopterygota</taxon>
        <taxon>Lepidoptera</taxon>
        <taxon>Glossata</taxon>
        <taxon>Ditrysia</taxon>
        <taxon>Papilionoidea</taxon>
        <taxon>Nymphalidae</taxon>
        <taxon>Danainae</taxon>
        <taxon>Danaini</taxon>
        <taxon>Danaina</taxon>
        <taxon>Danaus</taxon>
        <taxon>Danaus</taxon>
    </lineage>
</organism>
<dbReference type="Gene3D" id="2.60.40.150">
    <property type="entry name" value="C2 domain"/>
    <property type="match status" value="1"/>
</dbReference>
<dbReference type="InterPro" id="IPR013583">
    <property type="entry name" value="MCTP_C"/>
</dbReference>
<keyword evidence="3" id="KW-0479">Metal-binding</keyword>
<evidence type="ECO:0000256" key="1">
    <source>
        <dbReference type="ARBA" id="ARBA00004141"/>
    </source>
</evidence>
<dbReference type="KEGG" id="dpl:KGM_207251"/>
<comment type="caution">
    <text evidence="8">The sequence shown here is derived from an EMBL/GenBank/DDBJ whole genome shotgun (WGS) entry which is preliminary data.</text>
</comment>
<keyword evidence="2 8" id="KW-0812">Transmembrane</keyword>
<comment type="subcellular location">
    <subcellularLocation>
        <location evidence="1">Membrane</location>
        <topology evidence="1">Multi-pass membrane protein</topology>
    </subcellularLocation>
</comment>
<name>A0A212EPY1_DANPL</name>